<evidence type="ECO:0008006" key="5">
    <source>
        <dbReference type="Google" id="ProtNLM"/>
    </source>
</evidence>
<dbReference type="SUPFAM" id="SSF56219">
    <property type="entry name" value="DNase I-like"/>
    <property type="match status" value="1"/>
</dbReference>
<dbReference type="InterPro" id="IPR012337">
    <property type="entry name" value="RNaseH-like_sf"/>
</dbReference>
<proteinExistence type="predicted"/>
<dbReference type="CDD" id="cd09276">
    <property type="entry name" value="Rnase_HI_RT_non_LTR"/>
    <property type="match status" value="1"/>
</dbReference>
<reference evidence="3" key="1">
    <citation type="submission" date="2022-03" db="EMBL/GenBank/DDBJ databases">
        <authorList>
            <person name="Tunstrom K."/>
        </authorList>
    </citation>
    <scope>NUCLEOTIDE SEQUENCE</scope>
</reference>
<dbReference type="PROSITE" id="PS50878">
    <property type="entry name" value="RT_POL"/>
    <property type="match status" value="1"/>
</dbReference>
<dbReference type="GO" id="GO:0003676">
    <property type="term" value="F:nucleic acid binding"/>
    <property type="evidence" value="ECO:0007669"/>
    <property type="project" value="InterPro"/>
</dbReference>
<dbReference type="CDD" id="cd01650">
    <property type="entry name" value="RT_nLTR_like"/>
    <property type="match status" value="1"/>
</dbReference>
<feature type="domain" description="RNase H type-1" evidence="2">
    <location>
        <begin position="811"/>
        <end position="946"/>
    </location>
</feature>
<evidence type="ECO:0000259" key="2">
    <source>
        <dbReference type="PROSITE" id="PS50879"/>
    </source>
</evidence>
<dbReference type="GO" id="GO:0071897">
    <property type="term" value="P:DNA biosynthetic process"/>
    <property type="evidence" value="ECO:0007669"/>
    <property type="project" value="UniProtKB-ARBA"/>
</dbReference>
<evidence type="ECO:0000313" key="4">
    <source>
        <dbReference type="Proteomes" id="UP001153954"/>
    </source>
</evidence>
<gene>
    <name evidence="3" type="ORF">EEDITHA_LOCUS15429</name>
</gene>
<dbReference type="Gene3D" id="3.60.10.10">
    <property type="entry name" value="Endonuclease/exonuclease/phosphatase"/>
    <property type="match status" value="1"/>
</dbReference>
<evidence type="ECO:0000313" key="3">
    <source>
        <dbReference type="EMBL" id="CAH2100584.1"/>
    </source>
</evidence>
<accession>A0AAU9USK0</accession>
<dbReference type="InterPro" id="IPR002156">
    <property type="entry name" value="RNaseH_domain"/>
</dbReference>
<dbReference type="InterPro" id="IPR036397">
    <property type="entry name" value="RNaseH_sf"/>
</dbReference>
<dbReference type="GO" id="GO:0004523">
    <property type="term" value="F:RNA-DNA hybrid ribonuclease activity"/>
    <property type="evidence" value="ECO:0007669"/>
    <property type="project" value="InterPro"/>
</dbReference>
<evidence type="ECO:0000259" key="1">
    <source>
        <dbReference type="PROSITE" id="PS50878"/>
    </source>
</evidence>
<dbReference type="EMBL" id="CAKOGL010000023">
    <property type="protein sequence ID" value="CAH2100584.1"/>
    <property type="molecule type" value="Genomic_DNA"/>
</dbReference>
<organism evidence="3 4">
    <name type="scientific">Euphydryas editha</name>
    <name type="common">Edith's checkerspot</name>
    <dbReference type="NCBI Taxonomy" id="104508"/>
    <lineage>
        <taxon>Eukaryota</taxon>
        <taxon>Metazoa</taxon>
        <taxon>Ecdysozoa</taxon>
        <taxon>Arthropoda</taxon>
        <taxon>Hexapoda</taxon>
        <taxon>Insecta</taxon>
        <taxon>Pterygota</taxon>
        <taxon>Neoptera</taxon>
        <taxon>Endopterygota</taxon>
        <taxon>Lepidoptera</taxon>
        <taxon>Glossata</taxon>
        <taxon>Ditrysia</taxon>
        <taxon>Papilionoidea</taxon>
        <taxon>Nymphalidae</taxon>
        <taxon>Nymphalinae</taxon>
        <taxon>Euphydryas</taxon>
    </lineage>
</organism>
<dbReference type="InterPro" id="IPR052560">
    <property type="entry name" value="RdDP_mobile_element"/>
</dbReference>
<comment type="caution">
    <text evidence="3">The sequence shown here is derived from an EMBL/GenBank/DDBJ whole genome shotgun (WGS) entry which is preliminary data.</text>
</comment>
<sequence>MGDFNSHHTSWGSHYSDGFALLLLDLFDDANLCILNDGSPTRRVYPGQNPKSAIDLSLASPSLASMLSWNVLPSTFGSDHFPLILSMNHQSSCSINPNPLLKFKLRSTNYSAYAASVDSMMDSLPDSQDDGNILICYELFLKAILNSANSHFPKKHPSKTHLRSTPWWDEDCKRLAEQRPEAEKAYSLRMCPENFMRYKKLDAKFKRLVSRKKKSSWIHFCESLSPRSPSRLVWNQLKKFRRSLNPNNPSSNDPSIWLNDFADKLAPPFVPCQYSTSFPSPTSSEDDMDAPFTFSELLCALNGLKDSTPGEDGIPYSFIQNLNDKAKHCFLNIINTLFMTGIIPQSWKSQIIIPILKQGKNPLDCNSYRPIALSSTLAKITEHLLKNRLEWIVESRNILSPSQFGFRKGFSTTDSLSLLTTDIRLAFSKGEYLVGVFLDITSAYDNVLLPILRQKMHQLSIPPRMIHFICSMLSCRTISIRHPLLALPPRLVWKGLPQGSVLSPLLYSIYTHDLDMSVDSFCSILQYADDIVLYCKSKSIENLSSRLNSALHYLGQWLSDNGLSLSINKSQAVTFTRKRLVPVFDLVYEGERINLVDKAKFLGIILDTKLNGFSHIDYISKKCEKSLNVLRAVSGVWWGAHPYCLKLIYNSLVRSHIDYCLFVLEPICKSLSQRLDKIQYKSLRIILGAMKSSPTNALQVECVDPPLQIRRQFLSDRFVIKSLQLSSHPLWPKLNKLSQLSNTNHSRSFLLNSYLKFTNLPNPLSSSLINPLYSTSFNALTHNVPVITDLPLKKGDPDIKYKFQEILHQNWLNHNLIYTDASKLSPSSCVGAACWIPKFKIILQYKCPPETSVFSGEAIAILEAILFAHSHDLGPTVIFTDSLSCLLAIKENPFRSKLKVSIIFKIREALLSCNQKGLHILLVWIPGHSGIAGNETADSCAKAAIQTGVLDHYKNSCQDLRSLAKIHMDKSWNLLWSASKLVKGKFYSNIQADIPRRPWFFLHRHASRWVTSSICRLRLGHACTPVHLAKIRVRDHSLCECGLDEGTVSHILFSCPKLLRPVYDILPCDIPRPINVQCLLMLVFSPYCTFLCKYFELNKIKL</sequence>
<dbReference type="Proteomes" id="UP001153954">
    <property type="component" value="Unassembled WGS sequence"/>
</dbReference>
<dbReference type="InterPro" id="IPR036691">
    <property type="entry name" value="Endo/exonu/phosph_ase_sf"/>
</dbReference>
<dbReference type="SUPFAM" id="SSF53098">
    <property type="entry name" value="Ribonuclease H-like"/>
    <property type="match status" value="1"/>
</dbReference>
<dbReference type="GO" id="GO:0042575">
    <property type="term" value="C:DNA polymerase complex"/>
    <property type="evidence" value="ECO:0007669"/>
    <property type="project" value="UniProtKB-ARBA"/>
</dbReference>
<dbReference type="PANTHER" id="PTHR36688:SF2">
    <property type="entry name" value="ENDONUCLEASE_EXONUCLEASE_PHOSPHATASE DOMAIN-CONTAINING PROTEIN"/>
    <property type="match status" value="1"/>
</dbReference>
<dbReference type="InterPro" id="IPR000477">
    <property type="entry name" value="RT_dom"/>
</dbReference>
<dbReference type="Gene3D" id="3.30.420.10">
    <property type="entry name" value="Ribonuclease H-like superfamily/Ribonuclease H"/>
    <property type="match status" value="1"/>
</dbReference>
<dbReference type="InterPro" id="IPR005135">
    <property type="entry name" value="Endo/exonuclease/phosphatase"/>
</dbReference>
<dbReference type="PANTHER" id="PTHR36688">
    <property type="entry name" value="ENDO/EXONUCLEASE/PHOSPHATASE DOMAIN-CONTAINING PROTEIN"/>
    <property type="match status" value="1"/>
</dbReference>
<protein>
    <recommendedName>
        <fullName evidence="5">RNA-directed DNA polymerase from mobile element jockey</fullName>
    </recommendedName>
</protein>
<keyword evidence="4" id="KW-1185">Reference proteome</keyword>
<dbReference type="Pfam" id="PF00075">
    <property type="entry name" value="RNase_H"/>
    <property type="match status" value="1"/>
</dbReference>
<dbReference type="SUPFAM" id="SSF56672">
    <property type="entry name" value="DNA/RNA polymerases"/>
    <property type="match status" value="1"/>
</dbReference>
<dbReference type="PROSITE" id="PS50879">
    <property type="entry name" value="RNASE_H_1"/>
    <property type="match status" value="1"/>
</dbReference>
<name>A0AAU9USK0_EUPED</name>
<feature type="domain" description="Reverse transcriptase" evidence="1">
    <location>
        <begin position="336"/>
        <end position="606"/>
    </location>
</feature>
<dbReference type="Pfam" id="PF14529">
    <property type="entry name" value="Exo_endo_phos_2"/>
    <property type="match status" value="1"/>
</dbReference>
<dbReference type="InterPro" id="IPR043502">
    <property type="entry name" value="DNA/RNA_pol_sf"/>
</dbReference>
<dbReference type="Pfam" id="PF00078">
    <property type="entry name" value="RVT_1"/>
    <property type="match status" value="1"/>
</dbReference>
<dbReference type="AlphaFoldDB" id="A0AAU9USK0"/>